<evidence type="ECO:0008006" key="12">
    <source>
        <dbReference type="Google" id="ProtNLM"/>
    </source>
</evidence>
<accession>A0A1B3Z635</accession>
<dbReference type="GO" id="GO:0009097">
    <property type="term" value="P:isoleucine biosynthetic process"/>
    <property type="evidence" value="ECO:0007669"/>
    <property type="project" value="TreeGrafter"/>
</dbReference>
<dbReference type="PANTHER" id="PTHR18968:SF166">
    <property type="entry name" value="2-HYDROXYACYL-COA LYASE 2"/>
    <property type="match status" value="1"/>
</dbReference>
<reference evidence="10 11" key="1">
    <citation type="submission" date="2016-01" db="EMBL/GenBank/DDBJ databases">
        <title>Complete genome and mega plasmid sequence of Sphingomonas panacis DCY99 elicits systemic resistance in rice to Xanthomonas oryzae.</title>
        <authorList>
            <person name="Kim Y.J."/>
            <person name="Yang D.C."/>
            <person name="Sing P."/>
        </authorList>
    </citation>
    <scope>NUCLEOTIDE SEQUENCE [LARGE SCALE GENOMIC DNA]</scope>
    <source>
        <strain evidence="10 11">DCY99</strain>
    </source>
</reference>
<evidence type="ECO:0000256" key="3">
    <source>
        <dbReference type="ARBA" id="ARBA00007812"/>
    </source>
</evidence>
<dbReference type="EMBL" id="CP014168">
    <property type="protein sequence ID" value="AOH82887.1"/>
    <property type="molecule type" value="Genomic_DNA"/>
</dbReference>
<dbReference type="KEGG" id="span:AWL63_01725"/>
<dbReference type="SUPFAM" id="SSF52518">
    <property type="entry name" value="Thiamin diphosphate-binding fold (THDP-binding)"/>
    <property type="match status" value="2"/>
</dbReference>
<dbReference type="InterPro" id="IPR000399">
    <property type="entry name" value="TPP-bd_CS"/>
</dbReference>
<gene>
    <name evidence="10" type="ORF">AWL63_01725</name>
</gene>
<dbReference type="AlphaFoldDB" id="A0A1B3Z635"/>
<dbReference type="Pfam" id="PF02776">
    <property type="entry name" value="TPP_enzyme_N"/>
    <property type="match status" value="1"/>
</dbReference>
<dbReference type="Gene3D" id="3.40.50.1220">
    <property type="entry name" value="TPP-binding domain"/>
    <property type="match status" value="1"/>
</dbReference>
<sequence length="525" mass="56016">MPLLLPPAIKAMPALGVQPVATHSEKAAAYMADGYARASGRLGVCGAQAIGAANLAAGLLDALMARSPVLALTGGGSTETRDRNTYQEIDQRPIYAGLTKFSARVDAAHRLPDLLNQAMRAATTGTPGPVHLELGGFTGGVLDGEAVSIHRPDPRFAIAPALRFPADAADVSRAADRIAHARRPIVIAGSGVRAGRAEAALARFVERWQLPLATSLDAKAALPDAHPLNAGVTGNYARDTANMAVAEADLIVFAGSTTGSMATSDWNVARPGTPTIQIDIDPRELGRNFPLDVGLAGDPATVLDQLADVARTTNRSAWHDRIAALKLQWRIMAEADERSDALPIAPQRLCRDLSESLPEGALVVVDTGHSGTWAARNLYLDRPGQGLLRAAGSLGWSYPAALGAKCAQPDRPVVCFNGDGAFLYHFAEMETAMRYGINTVTIVNNNQGFSQERPVWRESAALDENWRFSPVSYTRVAKGFGLKTYHVEKPADLRPALRAALAEHRPTLIEVMSDHQITCPPPWRP</sequence>
<dbReference type="Pfam" id="PF00205">
    <property type="entry name" value="TPP_enzyme_M"/>
    <property type="match status" value="1"/>
</dbReference>
<evidence type="ECO:0000259" key="8">
    <source>
        <dbReference type="Pfam" id="PF02775"/>
    </source>
</evidence>
<feature type="domain" description="Thiamine pyrophosphate enzyme N-terminal TPP-binding" evidence="9">
    <location>
        <begin position="8"/>
        <end position="92"/>
    </location>
</feature>
<evidence type="ECO:0000259" key="9">
    <source>
        <dbReference type="Pfam" id="PF02776"/>
    </source>
</evidence>
<dbReference type="GO" id="GO:0050660">
    <property type="term" value="F:flavin adenine dinucleotide binding"/>
    <property type="evidence" value="ECO:0007669"/>
    <property type="project" value="TreeGrafter"/>
</dbReference>
<dbReference type="GO" id="GO:0003984">
    <property type="term" value="F:acetolactate synthase activity"/>
    <property type="evidence" value="ECO:0007669"/>
    <property type="project" value="TreeGrafter"/>
</dbReference>
<evidence type="ECO:0000313" key="10">
    <source>
        <dbReference type="EMBL" id="AOH82887.1"/>
    </source>
</evidence>
<dbReference type="GO" id="GO:0005948">
    <property type="term" value="C:acetolactate synthase complex"/>
    <property type="evidence" value="ECO:0007669"/>
    <property type="project" value="TreeGrafter"/>
</dbReference>
<keyword evidence="4" id="KW-0479">Metal-binding</keyword>
<dbReference type="InterPro" id="IPR011766">
    <property type="entry name" value="TPP_enzyme_TPP-bd"/>
</dbReference>
<dbReference type="CDD" id="cd00568">
    <property type="entry name" value="TPP_enzymes"/>
    <property type="match status" value="1"/>
</dbReference>
<dbReference type="PROSITE" id="PS00187">
    <property type="entry name" value="TPP_ENZYMES"/>
    <property type="match status" value="1"/>
</dbReference>
<evidence type="ECO:0000313" key="11">
    <source>
        <dbReference type="Proteomes" id="UP000094256"/>
    </source>
</evidence>
<evidence type="ECO:0000256" key="5">
    <source>
        <dbReference type="ARBA" id="ARBA00023052"/>
    </source>
</evidence>
<dbReference type="Gene3D" id="3.40.50.970">
    <property type="match status" value="2"/>
</dbReference>
<dbReference type="Pfam" id="PF02775">
    <property type="entry name" value="TPP_enzyme_C"/>
    <property type="match status" value="1"/>
</dbReference>
<comment type="cofactor">
    <cofactor evidence="1">
        <name>Mg(2+)</name>
        <dbReference type="ChEBI" id="CHEBI:18420"/>
    </cofactor>
</comment>
<feature type="domain" description="Thiamine pyrophosphate enzyme central" evidence="7">
    <location>
        <begin position="171"/>
        <end position="306"/>
    </location>
</feature>
<organism evidence="10 11">
    <name type="scientific">Sphingomonas panacis</name>
    <dbReference type="NCBI Taxonomy" id="1560345"/>
    <lineage>
        <taxon>Bacteria</taxon>
        <taxon>Pseudomonadati</taxon>
        <taxon>Pseudomonadota</taxon>
        <taxon>Alphaproteobacteria</taxon>
        <taxon>Sphingomonadales</taxon>
        <taxon>Sphingomonadaceae</taxon>
        <taxon>Sphingomonas</taxon>
    </lineage>
</organism>
<name>A0A1B3Z635_9SPHN</name>
<keyword evidence="5 6" id="KW-0786">Thiamine pyrophosphate</keyword>
<dbReference type="Proteomes" id="UP000094256">
    <property type="component" value="Chromosome"/>
</dbReference>
<dbReference type="InterPro" id="IPR045229">
    <property type="entry name" value="TPP_enz"/>
</dbReference>
<comment type="similarity">
    <text evidence="3 6">Belongs to the TPP enzyme family.</text>
</comment>
<comment type="cofactor">
    <cofactor evidence="2">
        <name>thiamine diphosphate</name>
        <dbReference type="ChEBI" id="CHEBI:58937"/>
    </cofactor>
</comment>
<dbReference type="InterPro" id="IPR012000">
    <property type="entry name" value="Thiamin_PyroP_enz_cen_dom"/>
</dbReference>
<dbReference type="InterPro" id="IPR029061">
    <property type="entry name" value="THDP-binding"/>
</dbReference>
<evidence type="ECO:0000256" key="6">
    <source>
        <dbReference type="RuleBase" id="RU362132"/>
    </source>
</evidence>
<protein>
    <recommendedName>
        <fullName evidence="12">Acetolactate synthase</fullName>
    </recommendedName>
</protein>
<keyword evidence="11" id="KW-1185">Reference proteome</keyword>
<dbReference type="InterPro" id="IPR029035">
    <property type="entry name" value="DHS-like_NAD/FAD-binding_dom"/>
</dbReference>
<evidence type="ECO:0000259" key="7">
    <source>
        <dbReference type="Pfam" id="PF00205"/>
    </source>
</evidence>
<dbReference type="CDD" id="cd07035">
    <property type="entry name" value="TPP_PYR_POX_like"/>
    <property type="match status" value="1"/>
</dbReference>
<dbReference type="GO" id="GO:0009099">
    <property type="term" value="P:L-valine biosynthetic process"/>
    <property type="evidence" value="ECO:0007669"/>
    <property type="project" value="TreeGrafter"/>
</dbReference>
<proteinExistence type="inferred from homology"/>
<dbReference type="GO" id="GO:0000287">
    <property type="term" value="F:magnesium ion binding"/>
    <property type="evidence" value="ECO:0007669"/>
    <property type="project" value="InterPro"/>
</dbReference>
<dbReference type="STRING" id="1560345.AWL63_01725"/>
<dbReference type="GO" id="GO:0030976">
    <property type="term" value="F:thiamine pyrophosphate binding"/>
    <property type="evidence" value="ECO:0007669"/>
    <property type="project" value="InterPro"/>
</dbReference>
<feature type="domain" description="Thiamine pyrophosphate enzyme TPP-binding" evidence="8">
    <location>
        <begin position="366"/>
        <end position="511"/>
    </location>
</feature>
<dbReference type="PANTHER" id="PTHR18968">
    <property type="entry name" value="THIAMINE PYROPHOSPHATE ENZYMES"/>
    <property type="match status" value="1"/>
</dbReference>
<dbReference type="InterPro" id="IPR012001">
    <property type="entry name" value="Thiamin_PyroP_enz_TPP-bd_dom"/>
</dbReference>
<dbReference type="SUPFAM" id="SSF52467">
    <property type="entry name" value="DHS-like NAD/FAD-binding domain"/>
    <property type="match status" value="1"/>
</dbReference>
<evidence type="ECO:0000256" key="4">
    <source>
        <dbReference type="ARBA" id="ARBA00022723"/>
    </source>
</evidence>
<evidence type="ECO:0000256" key="1">
    <source>
        <dbReference type="ARBA" id="ARBA00001946"/>
    </source>
</evidence>
<evidence type="ECO:0000256" key="2">
    <source>
        <dbReference type="ARBA" id="ARBA00001964"/>
    </source>
</evidence>